<dbReference type="Proteomes" id="UP000828390">
    <property type="component" value="Unassembled WGS sequence"/>
</dbReference>
<protein>
    <submittedName>
        <fullName evidence="1">Uncharacterized protein</fullName>
    </submittedName>
</protein>
<name>A0A9D4D5V7_DREPO</name>
<comment type="caution">
    <text evidence="1">The sequence shown here is derived from an EMBL/GenBank/DDBJ whole genome shotgun (WGS) entry which is preliminary data.</text>
</comment>
<reference evidence="1" key="1">
    <citation type="journal article" date="2019" name="bioRxiv">
        <title>The Genome of the Zebra Mussel, Dreissena polymorpha: A Resource for Invasive Species Research.</title>
        <authorList>
            <person name="McCartney M.A."/>
            <person name="Auch B."/>
            <person name="Kono T."/>
            <person name="Mallez S."/>
            <person name="Zhang Y."/>
            <person name="Obille A."/>
            <person name="Becker A."/>
            <person name="Abrahante J.E."/>
            <person name="Garbe J."/>
            <person name="Badalamenti J.P."/>
            <person name="Herman A."/>
            <person name="Mangelson H."/>
            <person name="Liachko I."/>
            <person name="Sullivan S."/>
            <person name="Sone E.D."/>
            <person name="Koren S."/>
            <person name="Silverstein K.A.T."/>
            <person name="Beckman K.B."/>
            <person name="Gohl D.M."/>
        </authorList>
    </citation>
    <scope>NUCLEOTIDE SEQUENCE</scope>
    <source>
        <strain evidence="1">Duluth1</strain>
        <tissue evidence="1">Whole animal</tissue>
    </source>
</reference>
<accession>A0A9D4D5V7</accession>
<dbReference type="EMBL" id="JAIWYP010000011">
    <property type="protein sequence ID" value="KAH3739307.1"/>
    <property type="molecule type" value="Genomic_DNA"/>
</dbReference>
<proteinExistence type="predicted"/>
<evidence type="ECO:0000313" key="2">
    <source>
        <dbReference type="Proteomes" id="UP000828390"/>
    </source>
</evidence>
<dbReference type="AlphaFoldDB" id="A0A9D4D5V7"/>
<reference evidence="1" key="2">
    <citation type="submission" date="2020-11" db="EMBL/GenBank/DDBJ databases">
        <authorList>
            <person name="McCartney M.A."/>
            <person name="Auch B."/>
            <person name="Kono T."/>
            <person name="Mallez S."/>
            <person name="Becker A."/>
            <person name="Gohl D.M."/>
            <person name="Silverstein K.A.T."/>
            <person name="Koren S."/>
            <person name="Bechman K.B."/>
            <person name="Herman A."/>
            <person name="Abrahante J.E."/>
            <person name="Garbe J."/>
        </authorList>
    </citation>
    <scope>NUCLEOTIDE SEQUENCE</scope>
    <source>
        <strain evidence="1">Duluth1</strain>
        <tissue evidence="1">Whole animal</tissue>
    </source>
</reference>
<evidence type="ECO:0000313" key="1">
    <source>
        <dbReference type="EMBL" id="KAH3739307.1"/>
    </source>
</evidence>
<keyword evidence="2" id="KW-1185">Reference proteome</keyword>
<organism evidence="1 2">
    <name type="scientific">Dreissena polymorpha</name>
    <name type="common">Zebra mussel</name>
    <name type="synonym">Mytilus polymorpha</name>
    <dbReference type="NCBI Taxonomy" id="45954"/>
    <lineage>
        <taxon>Eukaryota</taxon>
        <taxon>Metazoa</taxon>
        <taxon>Spiralia</taxon>
        <taxon>Lophotrochozoa</taxon>
        <taxon>Mollusca</taxon>
        <taxon>Bivalvia</taxon>
        <taxon>Autobranchia</taxon>
        <taxon>Heteroconchia</taxon>
        <taxon>Euheterodonta</taxon>
        <taxon>Imparidentia</taxon>
        <taxon>Neoheterodontei</taxon>
        <taxon>Myida</taxon>
        <taxon>Dreissenoidea</taxon>
        <taxon>Dreissenidae</taxon>
        <taxon>Dreissena</taxon>
    </lineage>
</organism>
<sequence length="97" mass="10775">MYFKYTLKDLVLVIEDGHGHSNHVKTVYNEWNVTLDARRSVDPAFKLSAIGRLPSEWSWTCITAPAESLTDEMVADHVPKGNIVAIMNAVVESGCTI</sequence>
<gene>
    <name evidence="1" type="ORF">DPMN_045957</name>
</gene>